<reference evidence="2" key="1">
    <citation type="journal article" date="2020" name="New Phytol.">
        <title>Comparative genomics reveals dynamic genome evolution in host specialist ectomycorrhizal fungi.</title>
        <authorList>
            <person name="Lofgren L.A."/>
            <person name="Nguyen N.H."/>
            <person name="Vilgalys R."/>
            <person name="Ruytinx J."/>
            <person name="Liao H.L."/>
            <person name="Branco S."/>
            <person name="Kuo A."/>
            <person name="LaButti K."/>
            <person name="Lipzen A."/>
            <person name="Andreopoulos W."/>
            <person name="Pangilinan J."/>
            <person name="Riley R."/>
            <person name="Hundley H."/>
            <person name="Na H."/>
            <person name="Barry K."/>
            <person name="Grigoriev I.V."/>
            <person name="Stajich J.E."/>
            <person name="Kennedy P.G."/>
        </authorList>
    </citation>
    <scope>NUCLEOTIDE SEQUENCE</scope>
    <source>
        <strain evidence="2">MN1</strain>
    </source>
</reference>
<dbReference type="Proteomes" id="UP000807769">
    <property type="component" value="Unassembled WGS sequence"/>
</dbReference>
<feature type="transmembrane region" description="Helical" evidence="1">
    <location>
        <begin position="42"/>
        <end position="60"/>
    </location>
</feature>
<keyword evidence="1" id="KW-1133">Transmembrane helix</keyword>
<dbReference type="EMBL" id="JABBWG010000036">
    <property type="protein sequence ID" value="KAG1808938.1"/>
    <property type="molecule type" value="Genomic_DNA"/>
</dbReference>
<dbReference type="AlphaFoldDB" id="A0A9P7E219"/>
<sequence>MPAQYQALSTNDPAEIEADPQLQSQIKQFHADPRFNRPIPSLWKRITLLLVTAFLFWAAFKLQSHRSQTKIIHAERYSKDFKYRPAASPVITERLKDGVVRLRGAYF</sequence>
<keyword evidence="3" id="KW-1185">Reference proteome</keyword>
<keyword evidence="1" id="KW-0812">Transmembrane</keyword>
<accession>A0A9P7E219</accession>
<gene>
    <name evidence="2" type="ORF">BJ212DRAFT_1280125</name>
</gene>
<evidence type="ECO:0000313" key="2">
    <source>
        <dbReference type="EMBL" id="KAG1808938.1"/>
    </source>
</evidence>
<organism evidence="2 3">
    <name type="scientific">Suillus subaureus</name>
    <dbReference type="NCBI Taxonomy" id="48587"/>
    <lineage>
        <taxon>Eukaryota</taxon>
        <taxon>Fungi</taxon>
        <taxon>Dikarya</taxon>
        <taxon>Basidiomycota</taxon>
        <taxon>Agaricomycotina</taxon>
        <taxon>Agaricomycetes</taxon>
        <taxon>Agaricomycetidae</taxon>
        <taxon>Boletales</taxon>
        <taxon>Suillineae</taxon>
        <taxon>Suillaceae</taxon>
        <taxon>Suillus</taxon>
    </lineage>
</organism>
<protein>
    <submittedName>
        <fullName evidence="2">Uncharacterized protein</fullName>
    </submittedName>
</protein>
<dbReference type="RefSeq" id="XP_041188930.1">
    <property type="nucleotide sequence ID" value="XM_041331542.1"/>
</dbReference>
<comment type="caution">
    <text evidence="2">The sequence shown here is derived from an EMBL/GenBank/DDBJ whole genome shotgun (WGS) entry which is preliminary data.</text>
</comment>
<proteinExistence type="predicted"/>
<name>A0A9P7E219_9AGAM</name>
<evidence type="ECO:0000313" key="3">
    <source>
        <dbReference type="Proteomes" id="UP000807769"/>
    </source>
</evidence>
<evidence type="ECO:0000256" key="1">
    <source>
        <dbReference type="SAM" id="Phobius"/>
    </source>
</evidence>
<dbReference type="GeneID" id="64625559"/>
<dbReference type="OrthoDB" id="2538110at2759"/>
<keyword evidence="1" id="KW-0472">Membrane</keyword>